<comment type="caution">
    <text evidence="1">The sequence shown here is derived from an EMBL/GenBank/DDBJ whole genome shotgun (WGS) entry which is preliminary data.</text>
</comment>
<evidence type="ECO:0000313" key="2">
    <source>
        <dbReference type="Proteomes" id="UP000188268"/>
    </source>
</evidence>
<gene>
    <name evidence="1" type="ORF">CCACVL1_12708</name>
</gene>
<reference evidence="1 2" key="1">
    <citation type="submission" date="2013-09" db="EMBL/GenBank/DDBJ databases">
        <title>Corchorus capsularis genome sequencing.</title>
        <authorList>
            <person name="Alam M."/>
            <person name="Haque M.S."/>
            <person name="Islam M.S."/>
            <person name="Emdad E.M."/>
            <person name="Islam M.M."/>
            <person name="Ahmed B."/>
            <person name="Halim A."/>
            <person name="Hossen Q.M.M."/>
            <person name="Hossain M.Z."/>
            <person name="Ahmed R."/>
            <person name="Khan M.M."/>
            <person name="Islam R."/>
            <person name="Rashid M.M."/>
            <person name="Khan S.A."/>
            <person name="Rahman M.S."/>
            <person name="Alam M."/>
        </authorList>
    </citation>
    <scope>NUCLEOTIDE SEQUENCE [LARGE SCALE GENOMIC DNA]</scope>
    <source>
        <strain evidence="2">cv. CVL-1</strain>
        <tissue evidence="1">Whole seedling</tissue>
    </source>
</reference>
<organism evidence="1 2">
    <name type="scientific">Corchorus capsularis</name>
    <name type="common">Jute</name>
    <dbReference type="NCBI Taxonomy" id="210143"/>
    <lineage>
        <taxon>Eukaryota</taxon>
        <taxon>Viridiplantae</taxon>
        <taxon>Streptophyta</taxon>
        <taxon>Embryophyta</taxon>
        <taxon>Tracheophyta</taxon>
        <taxon>Spermatophyta</taxon>
        <taxon>Magnoliopsida</taxon>
        <taxon>eudicotyledons</taxon>
        <taxon>Gunneridae</taxon>
        <taxon>Pentapetalae</taxon>
        <taxon>rosids</taxon>
        <taxon>malvids</taxon>
        <taxon>Malvales</taxon>
        <taxon>Malvaceae</taxon>
        <taxon>Grewioideae</taxon>
        <taxon>Apeibeae</taxon>
        <taxon>Corchorus</taxon>
    </lineage>
</organism>
<accession>A0A1R3IEB9</accession>
<dbReference type="Proteomes" id="UP000188268">
    <property type="component" value="Unassembled WGS sequence"/>
</dbReference>
<keyword evidence="2" id="KW-1185">Reference proteome</keyword>
<dbReference type="Gramene" id="OMO80895">
    <property type="protein sequence ID" value="OMO80895"/>
    <property type="gene ID" value="CCACVL1_12708"/>
</dbReference>
<evidence type="ECO:0000313" key="1">
    <source>
        <dbReference type="EMBL" id="OMO80895.1"/>
    </source>
</evidence>
<sequence>MTRHGNKIRVMLLHLVRAPSRSVNPIFDEG</sequence>
<name>A0A1R3IEB9_COCAP</name>
<dbReference type="AlphaFoldDB" id="A0A1R3IEB9"/>
<dbReference type="EMBL" id="AWWV01010241">
    <property type="protein sequence ID" value="OMO80895.1"/>
    <property type="molecule type" value="Genomic_DNA"/>
</dbReference>
<protein>
    <submittedName>
        <fullName evidence="1">Uncharacterized protein</fullName>
    </submittedName>
</protein>
<proteinExistence type="predicted"/>